<dbReference type="GO" id="GO:0045727">
    <property type="term" value="P:positive regulation of translation"/>
    <property type="evidence" value="ECO:0007669"/>
    <property type="project" value="UniProtKB-UniRule"/>
</dbReference>
<keyword evidence="15" id="KW-1185">Reference proteome</keyword>
<comment type="caution">
    <text evidence="14">The sequence shown here is derived from an EMBL/GenBank/DDBJ whole genome shotgun (WGS) entry which is preliminary data.</text>
</comment>
<feature type="domain" description="Tr-type G" evidence="13">
    <location>
        <begin position="7"/>
        <end position="191"/>
    </location>
</feature>
<dbReference type="EC" id="3.6.5.n1" evidence="11 12"/>
<keyword evidence="6 12" id="KW-0342">GTP-binding</keyword>
<dbReference type="AlphaFoldDB" id="A0A3A1WML8"/>
<dbReference type="InterPro" id="IPR038363">
    <property type="entry name" value="LepA_C_sf"/>
</dbReference>
<dbReference type="CDD" id="cd01890">
    <property type="entry name" value="LepA"/>
    <property type="match status" value="1"/>
</dbReference>
<evidence type="ECO:0000256" key="5">
    <source>
        <dbReference type="ARBA" id="ARBA00022917"/>
    </source>
</evidence>
<evidence type="ECO:0000256" key="2">
    <source>
        <dbReference type="ARBA" id="ARBA00022475"/>
    </source>
</evidence>
<dbReference type="InterPro" id="IPR031157">
    <property type="entry name" value="G_TR_CS"/>
</dbReference>
<protein>
    <recommendedName>
        <fullName evidence="11 12">Elongation factor 4</fullName>
        <shortName evidence="12">EF-4</shortName>
        <ecNumber evidence="11 12">3.6.5.n1</ecNumber>
    </recommendedName>
    <alternativeName>
        <fullName evidence="12">Ribosomal back-translocase LepA</fullName>
    </alternativeName>
</protein>
<organism evidence="14 15">
    <name type="scientific">Aureimonas flava</name>
    <dbReference type="NCBI Taxonomy" id="2320271"/>
    <lineage>
        <taxon>Bacteria</taxon>
        <taxon>Pseudomonadati</taxon>
        <taxon>Pseudomonadota</taxon>
        <taxon>Alphaproteobacteria</taxon>
        <taxon>Hyphomicrobiales</taxon>
        <taxon>Aurantimonadaceae</taxon>
        <taxon>Aureimonas</taxon>
    </lineage>
</organism>
<dbReference type="NCBIfam" id="TIGR01393">
    <property type="entry name" value="lepA"/>
    <property type="match status" value="1"/>
</dbReference>
<dbReference type="Pfam" id="PF00009">
    <property type="entry name" value="GTP_EFTU"/>
    <property type="match status" value="1"/>
</dbReference>
<dbReference type="RefSeq" id="WP_119541556.1">
    <property type="nucleotide sequence ID" value="NZ_QYRN01000014.1"/>
</dbReference>
<dbReference type="SUPFAM" id="SSF52540">
    <property type="entry name" value="P-loop containing nucleoside triphosphate hydrolases"/>
    <property type="match status" value="1"/>
</dbReference>
<dbReference type="Pfam" id="PF06421">
    <property type="entry name" value="LepA_C"/>
    <property type="match status" value="1"/>
</dbReference>
<feature type="binding site" evidence="12">
    <location>
        <begin position="19"/>
        <end position="24"/>
    </location>
    <ligand>
        <name>GTP</name>
        <dbReference type="ChEBI" id="CHEBI:37565"/>
    </ligand>
</feature>
<dbReference type="GO" id="GO:0005525">
    <property type="term" value="F:GTP binding"/>
    <property type="evidence" value="ECO:0007669"/>
    <property type="project" value="UniProtKB-UniRule"/>
</dbReference>
<evidence type="ECO:0000256" key="6">
    <source>
        <dbReference type="ARBA" id="ARBA00023134"/>
    </source>
</evidence>
<dbReference type="NCBIfam" id="TIGR00231">
    <property type="entry name" value="small_GTP"/>
    <property type="match status" value="1"/>
</dbReference>
<sequence>MSQTPLSRIRNFSIVAHIDHGKSTLADRLIQLTGGLDAREMAGKEQVLDNMEIERERGITIKAQTVRLAYPAKDGQTYILNLIDTPGHVDFAYEVSRSLSACEGALLVVDAAQGVEAQTLANVYLALDNDLEIVPVLNKIDLPAAEPDKVREQIEEVIGIDASEAVLISAKSGLGIEDVLEAIVKRLPPPKTGDRDAPLKAMLVDSWYDAYLGVVVLVRVIDGELKKGQTIRMMGTDAKYPVDRVGVFTPKMVNVEALGPGELGFITASIKEVADTRVGDTITEDRRQTAEMLPGFQPAQPVVFCGLFPTDAAAFDDLRAAMGKLRLNDASFSFEMESSAALGFGFRCGFLGLLHLEIIQERLSREFDLDLIATAPSVVYEMRMRNGETTMLHNPADMPDTMQIEAIYEPWIKATILTPDDYLGNILTLCQERRGIQVDLSYVGKRAMVTYELPLNEVVFDFYDRLKSISKGYASFDYQLADYREGDLVKLSILVNAEPVDALSMLVHRTQAEKRGRAMCEKLKELIPNHLFKIPIQAAIGGKVVARETISALRKDVTAKCYGGDASRKRKLLDKQKEGKKRMRQFGKVDIPQEAFIAALKMDS</sequence>
<name>A0A3A1WML8_9HYPH</name>
<evidence type="ECO:0000256" key="3">
    <source>
        <dbReference type="ARBA" id="ARBA00022741"/>
    </source>
</evidence>
<dbReference type="GO" id="GO:0005886">
    <property type="term" value="C:plasma membrane"/>
    <property type="evidence" value="ECO:0007669"/>
    <property type="project" value="UniProtKB-SubCell"/>
</dbReference>
<dbReference type="Gene3D" id="3.40.50.300">
    <property type="entry name" value="P-loop containing nucleotide triphosphate hydrolases"/>
    <property type="match status" value="1"/>
</dbReference>
<dbReference type="CDD" id="cd03709">
    <property type="entry name" value="lepA_C"/>
    <property type="match status" value="1"/>
</dbReference>
<evidence type="ECO:0000313" key="14">
    <source>
        <dbReference type="EMBL" id="RIX97558.1"/>
    </source>
</evidence>
<dbReference type="GO" id="GO:0097216">
    <property type="term" value="F:guanosine tetraphosphate binding"/>
    <property type="evidence" value="ECO:0007669"/>
    <property type="project" value="UniProtKB-ARBA"/>
</dbReference>
<dbReference type="InterPro" id="IPR006297">
    <property type="entry name" value="EF-4"/>
</dbReference>
<keyword evidence="14" id="KW-0251">Elongation factor</keyword>
<dbReference type="PANTHER" id="PTHR43512">
    <property type="entry name" value="TRANSLATION FACTOR GUF1-RELATED"/>
    <property type="match status" value="1"/>
</dbReference>
<evidence type="ECO:0000256" key="12">
    <source>
        <dbReference type="HAMAP-Rule" id="MF_00071"/>
    </source>
</evidence>
<dbReference type="GO" id="GO:0043022">
    <property type="term" value="F:ribosome binding"/>
    <property type="evidence" value="ECO:0007669"/>
    <property type="project" value="UniProtKB-UniRule"/>
</dbReference>
<dbReference type="Gene3D" id="3.30.70.2570">
    <property type="entry name" value="Elongation factor 4, C-terminal domain"/>
    <property type="match status" value="1"/>
</dbReference>
<dbReference type="PANTHER" id="PTHR43512:SF4">
    <property type="entry name" value="TRANSLATION FACTOR GUF1 HOMOLOG, CHLOROPLASTIC"/>
    <property type="match status" value="1"/>
</dbReference>
<dbReference type="GO" id="GO:0003924">
    <property type="term" value="F:GTPase activity"/>
    <property type="evidence" value="ECO:0007669"/>
    <property type="project" value="UniProtKB-UniRule"/>
</dbReference>
<dbReference type="InterPro" id="IPR027417">
    <property type="entry name" value="P-loop_NTPase"/>
</dbReference>
<keyword evidence="5 12" id="KW-0648">Protein biosynthesis</keyword>
<keyword evidence="7 12" id="KW-0472">Membrane</keyword>
<accession>A0A3A1WML8</accession>
<feature type="binding site" evidence="12">
    <location>
        <begin position="138"/>
        <end position="141"/>
    </location>
    <ligand>
        <name>GTP</name>
        <dbReference type="ChEBI" id="CHEBI:37565"/>
    </ligand>
</feature>
<dbReference type="FunFam" id="3.30.70.870:FF:000004">
    <property type="entry name" value="Translation factor GUF1, mitochondrial"/>
    <property type="match status" value="1"/>
</dbReference>
<dbReference type="HAMAP" id="MF_00071">
    <property type="entry name" value="LepA"/>
    <property type="match status" value="1"/>
</dbReference>
<gene>
    <name evidence="12" type="primary">lepA</name>
    <name evidence="14" type="ORF">D3218_18460</name>
</gene>
<comment type="catalytic activity">
    <reaction evidence="8 12">
        <text>GTP + H2O = GDP + phosphate + H(+)</text>
        <dbReference type="Rhea" id="RHEA:19669"/>
        <dbReference type="ChEBI" id="CHEBI:15377"/>
        <dbReference type="ChEBI" id="CHEBI:15378"/>
        <dbReference type="ChEBI" id="CHEBI:37565"/>
        <dbReference type="ChEBI" id="CHEBI:43474"/>
        <dbReference type="ChEBI" id="CHEBI:58189"/>
        <dbReference type="EC" id="3.6.5.n1"/>
    </reaction>
</comment>
<dbReference type="InterPro" id="IPR035647">
    <property type="entry name" value="EFG_III/V"/>
</dbReference>
<evidence type="ECO:0000256" key="9">
    <source>
        <dbReference type="ARBA" id="ARBA00057626"/>
    </source>
</evidence>
<dbReference type="GO" id="GO:0003746">
    <property type="term" value="F:translation elongation factor activity"/>
    <property type="evidence" value="ECO:0007669"/>
    <property type="project" value="UniProtKB-UniRule"/>
</dbReference>
<dbReference type="FunFam" id="3.30.70.2570:FF:000001">
    <property type="entry name" value="Translation factor GUF1, mitochondrial"/>
    <property type="match status" value="1"/>
</dbReference>
<evidence type="ECO:0000256" key="8">
    <source>
        <dbReference type="ARBA" id="ARBA00050293"/>
    </source>
</evidence>
<dbReference type="Gene3D" id="2.40.30.10">
    <property type="entry name" value="Translation factors"/>
    <property type="match status" value="1"/>
</dbReference>
<comment type="function">
    <text evidence="9 12">Required for accurate and efficient protein synthesis under certain stress conditions. May act as a fidelity factor of the translation reaction, by catalyzing a one-codon backward translocation of tRNAs on improperly translocated ribosomes. Back-translocation proceeds from a post-translocation (POST) complex to a pre-translocation (PRE) complex, thus giving elongation factor G a second chance to translocate the tRNAs correctly. Binds to ribosomes in a GTP-dependent manner.</text>
</comment>
<dbReference type="Gene3D" id="3.30.70.870">
    <property type="entry name" value="Elongation Factor G (Translational Gtpase), domain 3"/>
    <property type="match status" value="1"/>
</dbReference>
<dbReference type="Proteomes" id="UP000265750">
    <property type="component" value="Unassembled WGS sequence"/>
</dbReference>
<evidence type="ECO:0000256" key="4">
    <source>
        <dbReference type="ARBA" id="ARBA00022801"/>
    </source>
</evidence>
<dbReference type="InterPro" id="IPR005225">
    <property type="entry name" value="Small_GTP-bd"/>
</dbReference>
<evidence type="ECO:0000259" key="13">
    <source>
        <dbReference type="PROSITE" id="PS51722"/>
    </source>
</evidence>
<keyword evidence="4 12" id="KW-0378">Hydrolase</keyword>
<dbReference type="OrthoDB" id="9802948at2"/>
<dbReference type="Pfam" id="PF00679">
    <property type="entry name" value="EFG_C"/>
    <property type="match status" value="1"/>
</dbReference>
<dbReference type="FunFam" id="3.40.50.300:FF:000078">
    <property type="entry name" value="Elongation factor 4"/>
    <property type="match status" value="1"/>
</dbReference>
<dbReference type="FunFam" id="2.40.30.10:FF:000015">
    <property type="entry name" value="Translation factor GUF1, mitochondrial"/>
    <property type="match status" value="1"/>
</dbReference>
<dbReference type="Gene3D" id="3.30.70.240">
    <property type="match status" value="1"/>
</dbReference>
<dbReference type="InterPro" id="IPR004161">
    <property type="entry name" value="EFTu-like_2"/>
</dbReference>
<dbReference type="CDD" id="cd03699">
    <property type="entry name" value="EF4_II"/>
    <property type="match status" value="1"/>
</dbReference>
<keyword evidence="3 12" id="KW-0547">Nucleotide-binding</keyword>
<evidence type="ECO:0000256" key="1">
    <source>
        <dbReference type="ARBA" id="ARBA00005454"/>
    </source>
</evidence>
<dbReference type="InterPro" id="IPR000640">
    <property type="entry name" value="EFG_V-like"/>
</dbReference>
<keyword evidence="2 12" id="KW-1003">Cell membrane</keyword>
<dbReference type="PRINTS" id="PR00315">
    <property type="entry name" value="ELONGATNFCT"/>
</dbReference>
<dbReference type="InterPro" id="IPR035654">
    <property type="entry name" value="LepA_IV"/>
</dbReference>
<comment type="subcellular location">
    <subcellularLocation>
        <location evidence="12">Cell membrane</location>
        <topology evidence="12">Peripheral membrane protein</topology>
        <orientation evidence="12">Cytoplasmic side</orientation>
    </subcellularLocation>
</comment>
<comment type="similarity">
    <text evidence="10">Belongs to the GTP-binding elongation factor family. LepA subfamily.</text>
</comment>
<dbReference type="FunFam" id="3.30.70.240:FF:000007">
    <property type="entry name" value="Translation factor GUF1, mitochondrial"/>
    <property type="match status" value="1"/>
</dbReference>
<reference evidence="15" key="1">
    <citation type="submission" date="2018-09" db="EMBL/GenBank/DDBJ databases">
        <authorList>
            <person name="Tuo L."/>
        </authorList>
    </citation>
    <scope>NUCLEOTIDE SEQUENCE [LARGE SCALE GENOMIC DNA]</scope>
    <source>
        <strain evidence="15">M2BS4Y-1</strain>
    </source>
</reference>
<dbReference type="InterPro" id="IPR013842">
    <property type="entry name" value="LepA_CTD"/>
</dbReference>
<dbReference type="Pfam" id="PF03144">
    <property type="entry name" value="GTP_EFTU_D2"/>
    <property type="match status" value="1"/>
</dbReference>
<dbReference type="PROSITE" id="PS00301">
    <property type="entry name" value="G_TR_1"/>
    <property type="match status" value="1"/>
</dbReference>
<dbReference type="InterPro" id="IPR000795">
    <property type="entry name" value="T_Tr_GTP-bd_dom"/>
</dbReference>
<comment type="similarity">
    <text evidence="1 12">Belongs to the TRAFAC class translation factor GTPase superfamily. Classic translation factor GTPase family. LepA subfamily.</text>
</comment>
<dbReference type="EMBL" id="QYRN01000014">
    <property type="protein sequence ID" value="RIX97558.1"/>
    <property type="molecule type" value="Genomic_DNA"/>
</dbReference>
<proteinExistence type="inferred from homology"/>
<evidence type="ECO:0000256" key="10">
    <source>
        <dbReference type="ARBA" id="ARBA00061052"/>
    </source>
</evidence>
<evidence type="ECO:0000313" key="15">
    <source>
        <dbReference type="Proteomes" id="UP000265750"/>
    </source>
</evidence>
<evidence type="ECO:0000256" key="11">
    <source>
        <dbReference type="ARBA" id="ARBA00066744"/>
    </source>
</evidence>
<evidence type="ECO:0000256" key="7">
    <source>
        <dbReference type="ARBA" id="ARBA00023136"/>
    </source>
</evidence>
<dbReference type="SUPFAM" id="SSF54980">
    <property type="entry name" value="EF-G C-terminal domain-like"/>
    <property type="match status" value="2"/>
</dbReference>
<dbReference type="CDD" id="cd16260">
    <property type="entry name" value="EF4_III"/>
    <property type="match status" value="1"/>
</dbReference>
<dbReference type="SMART" id="SM00838">
    <property type="entry name" value="EFG_C"/>
    <property type="match status" value="1"/>
</dbReference>
<dbReference type="PROSITE" id="PS51722">
    <property type="entry name" value="G_TR_2"/>
    <property type="match status" value="1"/>
</dbReference>